<comment type="subcellular location">
    <subcellularLocation>
        <location evidence="1">Nucleus</location>
    </subcellularLocation>
</comment>
<dbReference type="GeneID" id="106809730"/>
<dbReference type="PANTHER" id="PTHR45903:SF1">
    <property type="entry name" value="GLUTAMATE-RICH WD REPEAT-CONTAINING PROTEIN 1"/>
    <property type="match status" value="1"/>
</dbReference>
<dbReference type="InterPro" id="IPR020472">
    <property type="entry name" value="WD40_PAC1"/>
</dbReference>
<dbReference type="SMART" id="SM00320">
    <property type="entry name" value="WD40"/>
    <property type="match status" value="5"/>
</dbReference>
<dbReference type="Pfam" id="PF00400">
    <property type="entry name" value="WD40"/>
    <property type="match status" value="3"/>
</dbReference>
<protein>
    <recommendedName>
        <fullName evidence="5">Glutamate-rich WD repeat-containing protein 1</fullName>
    </recommendedName>
</protein>
<dbReference type="InterPro" id="IPR015943">
    <property type="entry name" value="WD40/YVTN_repeat-like_dom_sf"/>
</dbReference>
<feature type="repeat" description="WD" evidence="6">
    <location>
        <begin position="259"/>
        <end position="292"/>
    </location>
</feature>
<proteinExistence type="predicted"/>
<evidence type="ECO:0000259" key="8">
    <source>
        <dbReference type="Pfam" id="PF12265"/>
    </source>
</evidence>
<dbReference type="PROSITE" id="PS50082">
    <property type="entry name" value="WD_REPEATS_2"/>
    <property type="match status" value="3"/>
</dbReference>
<dbReference type="InterPro" id="IPR051972">
    <property type="entry name" value="Glutamate-rich_WD_repeat"/>
</dbReference>
<evidence type="ECO:0000256" key="2">
    <source>
        <dbReference type="ARBA" id="ARBA00022574"/>
    </source>
</evidence>
<dbReference type="SUPFAM" id="SSF50978">
    <property type="entry name" value="WD40 repeat-like"/>
    <property type="match status" value="1"/>
</dbReference>
<dbReference type="InterPro" id="IPR001680">
    <property type="entry name" value="WD40_rpt"/>
</dbReference>
<evidence type="ECO:0000256" key="6">
    <source>
        <dbReference type="PROSITE-ProRule" id="PRU00221"/>
    </source>
</evidence>
<feature type="repeat" description="WD" evidence="6">
    <location>
        <begin position="306"/>
        <end position="347"/>
    </location>
</feature>
<evidence type="ECO:0000313" key="9">
    <source>
        <dbReference type="Proteomes" id="UP000695022"/>
    </source>
</evidence>
<dbReference type="InterPro" id="IPR036322">
    <property type="entry name" value="WD40_repeat_dom_sf"/>
</dbReference>
<dbReference type="RefSeq" id="XP_014668402.1">
    <property type="nucleotide sequence ID" value="XM_014812916.1"/>
</dbReference>
<feature type="domain" description="Histone-binding protein RBBP4-like N-terminal" evidence="8">
    <location>
        <begin position="48"/>
        <end position="115"/>
    </location>
</feature>
<gene>
    <name evidence="10" type="primary">LOC106809730</name>
</gene>
<dbReference type="InterPro" id="IPR019775">
    <property type="entry name" value="WD40_repeat_CS"/>
</dbReference>
<keyword evidence="3" id="KW-0677">Repeat</keyword>
<feature type="repeat" description="WD" evidence="6">
    <location>
        <begin position="351"/>
        <end position="393"/>
    </location>
</feature>
<dbReference type="PRINTS" id="PR00320">
    <property type="entry name" value="GPROTEINBRPT"/>
</dbReference>
<evidence type="ECO:0000313" key="10">
    <source>
        <dbReference type="RefSeq" id="XP_014668402.1"/>
    </source>
</evidence>
<dbReference type="Proteomes" id="UP000695022">
    <property type="component" value="Unplaced"/>
</dbReference>
<evidence type="ECO:0000256" key="1">
    <source>
        <dbReference type="ARBA" id="ARBA00004123"/>
    </source>
</evidence>
<evidence type="ECO:0000256" key="4">
    <source>
        <dbReference type="ARBA" id="ARBA00023242"/>
    </source>
</evidence>
<dbReference type="Pfam" id="PF12265">
    <property type="entry name" value="CAF1C_H4-bd"/>
    <property type="match status" value="1"/>
</dbReference>
<keyword evidence="2 6" id="KW-0853">WD repeat</keyword>
<dbReference type="PROSITE" id="PS00678">
    <property type="entry name" value="WD_REPEATS_1"/>
    <property type="match status" value="1"/>
</dbReference>
<feature type="compositionally biased region" description="Acidic residues" evidence="7">
    <location>
        <begin position="123"/>
        <end position="143"/>
    </location>
</feature>
<feature type="region of interest" description="Disordered" evidence="7">
    <location>
        <begin position="1"/>
        <end position="42"/>
    </location>
</feature>
<accession>A0ABM1E881</accession>
<reference evidence="10" key="1">
    <citation type="submission" date="2025-08" db="UniProtKB">
        <authorList>
            <consortium name="RefSeq"/>
        </authorList>
    </citation>
    <scope>IDENTIFICATION</scope>
</reference>
<name>A0ABM1E881_PRICU</name>
<dbReference type="InterPro" id="IPR022052">
    <property type="entry name" value="Histone-bd_RBBP4-like_N"/>
</dbReference>
<keyword evidence="9" id="KW-1185">Reference proteome</keyword>
<dbReference type="PANTHER" id="PTHR45903">
    <property type="entry name" value="GLUTAMATE-RICH WD REPEAT-CONTAINING PROTEIN 1"/>
    <property type="match status" value="1"/>
</dbReference>
<organism evidence="9 10">
    <name type="scientific">Priapulus caudatus</name>
    <name type="common">Priapulid worm</name>
    <dbReference type="NCBI Taxonomy" id="37621"/>
    <lineage>
        <taxon>Eukaryota</taxon>
        <taxon>Metazoa</taxon>
        <taxon>Ecdysozoa</taxon>
        <taxon>Scalidophora</taxon>
        <taxon>Priapulida</taxon>
        <taxon>Priapulimorpha</taxon>
        <taxon>Priapulimorphida</taxon>
        <taxon>Priapulidae</taxon>
        <taxon>Priapulus</taxon>
    </lineage>
</organism>
<feature type="compositionally biased region" description="Acidic residues" evidence="7">
    <location>
        <begin position="8"/>
        <end position="32"/>
    </location>
</feature>
<dbReference type="PROSITE" id="PS50294">
    <property type="entry name" value="WD_REPEATS_REGION"/>
    <property type="match status" value="3"/>
</dbReference>
<evidence type="ECO:0000256" key="5">
    <source>
        <dbReference type="ARBA" id="ARBA00040876"/>
    </source>
</evidence>
<dbReference type="Gene3D" id="2.130.10.10">
    <property type="entry name" value="YVTN repeat-like/Quinoprotein amine dehydrogenase"/>
    <property type="match status" value="1"/>
</dbReference>
<sequence>MEEHESMEQDEEMDEDDVKSESSEEDEADENVEDGKVYLPGGKIEEGEELVCDETAYVMYHQAQTGSPCLSFDVIRDDLGNNITEYPQTAFLVAGTQADRALANNIIVMKMYNLHKTVKAKDEDEPLEDDESEAEESDTEDEEKQPQLDCILFKHAGGVNRIRTTAIGKQQVAASWGGNGIVNVWNITDAWHQLSVSKGDKEAKTQQPMFSFKGHQIEGFAMDWSPTTPGMMLTGDCKKNIFLWKPQQDGTWHIDQRPYTAHTDSVEDIQWSPNEPSVFATCSVDKSIRVWDARAAPNKACMLSVSDAHSSDVNVISWNRNEPFIVSGGDDGILNIWDLRQFQNSKAVATFKHHTAPITSVEWHPTDGTVFAASGSDDQLTLWDLSVEKDTEAGPSDKIEVPPQLLFIHQGQSDIKELHWHPQLTGVVLSTANSGFNIFKTISV</sequence>
<feature type="region of interest" description="Disordered" evidence="7">
    <location>
        <begin position="120"/>
        <end position="146"/>
    </location>
</feature>
<evidence type="ECO:0000256" key="7">
    <source>
        <dbReference type="SAM" id="MobiDB-lite"/>
    </source>
</evidence>
<evidence type="ECO:0000256" key="3">
    <source>
        <dbReference type="ARBA" id="ARBA00022737"/>
    </source>
</evidence>
<keyword evidence="4" id="KW-0539">Nucleus</keyword>